<dbReference type="AlphaFoldDB" id="A0A1H0EQZ0"/>
<evidence type="ECO:0000256" key="1">
    <source>
        <dbReference type="SAM" id="MobiDB-lite"/>
    </source>
</evidence>
<feature type="compositionally biased region" description="Basic and acidic residues" evidence="1">
    <location>
        <begin position="69"/>
        <end position="83"/>
    </location>
</feature>
<dbReference type="SUPFAM" id="SSF54197">
    <property type="entry name" value="HIT-like"/>
    <property type="match status" value="1"/>
</dbReference>
<proteinExistence type="predicted"/>
<dbReference type="STRING" id="1005944.SAMN05192576_2947"/>
<feature type="region of interest" description="Disordered" evidence="1">
    <location>
        <begin position="62"/>
        <end position="85"/>
    </location>
</feature>
<organism evidence="2 3">
    <name type="scientific">Nocardioides szechwanensis</name>
    <dbReference type="NCBI Taxonomy" id="1005944"/>
    <lineage>
        <taxon>Bacteria</taxon>
        <taxon>Bacillati</taxon>
        <taxon>Actinomycetota</taxon>
        <taxon>Actinomycetes</taxon>
        <taxon>Propionibacteriales</taxon>
        <taxon>Nocardioidaceae</taxon>
        <taxon>Nocardioides</taxon>
    </lineage>
</organism>
<gene>
    <name evidence="2" type="ORF">SAMN05192576_2947</name>
</gene>
<reference evidence="2 3" key="1">
    <citation type="submission" date="2016-10" db="EMBL/GenBank/DDBJ databases">
        <authorList>
            <person name="de Groot N.N."/>
        </authorList>
    </citation>
    <scope>NUCLEOTIDE SEQUENCE [LARGE SCALE GENOMIC DNA]</scope>
    <source>
        <strain evidence="2 3">CGMCC 1.11147</strain>
    </source>
</reference>
<keyword evidence="3" id="KW-1185">Reference proteome</keyword>
<evidence type="ECO:0000313" key="3">
    <source>
        <dbReference type="Proteomes" id="UP000199004"/>
    </source>
</evidence>
<evidence type="ECO:0008006" key="4">
    <source>
        <dbReference type="Google" id="ProtNLM"/>
    </source>
</evidence>
<dbReference type="InterPro" id="IPR036265">
    <property type="entry name" value="HIT-like_sf"/>
</dbReference>
<name>A0A1H0EQZ0_9ACTN</name>
<dbReference type="EMBL" id="FNIC01000004">
    <property type="protein sequence ID" value="SDN84824.1"/>
    <property type="molecule type" value="Genomic_DNA"/>
</dbReference>
<sequence length="224" mass="24946">MAQPRGALWPPGREWHSWAMPESAEEVYARVIAAVGPDGHLPTPPIGGWDVFPWEAVDGEVVPKTLRPPSDEPVRDGESDDKPCPACAGFDPARVVWEDERWVLTHGGQPSGLPLVLVLHTREHLDFGDFDDDLASECGRISNRLTRIIEHLPDIGRVHMNRWGDGGSHFHLWFFIRTARLPNVLGSFAVEWDEILPPGPEDVWRADLHTVATKLANWGGDARA</sequence>
<evidence type="ECO:0000313" key="2">
    <source>
        <dbReference type="EMBL" id="SDN84824.1"/>
    </source>
</evidence>
<accession>A0A1H0EQZ0</accession>
<protein>
    <recommendedName>
        <fullName evidence="4">Diadenosine tetraphosphate (Ap4A) hydrolase</fullName>
    </recommendedName>
</protein>
<dbReference type="Proteomes" id="UP000199004">
    <property type="component" value="Unassembled WGS sequence"/>
</dbReference>
<dbReference type="Gene3D" id="3.30.428.10">
    <property type="entry name" value="HIT-like"/>
    <property type="match status" value="1"/>
</dbReference>